<dbReference type="AlphaFoldDB" id="A0A5C6MZ87"/>
<dbReference type="EMBL" id="RHFK02000019">
    <property type="protein sequence ID" value="TWW58740.1"/>
    <property type="molecule type" value="Genomic_DNA"/>
</dbReference>
<evidence type="ECO:0008006" key="4">
    <source>
        <dbReference type="Google" id="ProtNLM"/>
    </source>
</evidence>
<comment type="caution">
    <text evidence="2">The sequence shown here is derived from an EMBL/GenBank/DDBJ whole genome shotgun (WGS) entry which is preliminary data.</text>
</comment>
<sequence>MEDPFQQKRKESPYKDQNEEQGGIRRRLRDRDLLRKRKAEAEEKETNQWVYGEESPTKRRTGNNGGAKKRGRPRKAEPEQEISAAQEEAAVAAGPAVVASEPVQINPDQTFFTLTAVESQAASVTAAPLPVFGSVQSFTPSTNLTQAPSVLAAAPTKVPGEGQFPVQVETPASAPDDPVLIQAPAPAAPPAADVGPPAAPNEMQEQDKEGQVTIEDVGPDEEEDLSVSQTKRAEEDVKETASADMNEQSKMPSAPSFSSPPPPQEYVSENLL</sequence>
<proteinExistence type="predicted"/>
<name>A0A5C6MZ87_9TELE</name>
<feature type="compositionally biased region" description="Basic and acidic residues" evidence="1">
    <location>
        <begin position="231"/>
        <end position="241"/>
    </location>
</feature>
<protein>
    <recommendedName>
        <fullName evidence="4">Hemogen Erythroid differentiation-associated gene protein</fullName>
    </recommendedName>
</protein>
<feature type="region of interest" description="Disordered" evidence="1">
    <location>
        <begin position="156"/>
        <end position="272"/>
    </location>
</feature>
<evidence type="ECO:0000256" key="1">
    <source>
        <dbReference type="SAM" id="MobiDB-lite"/>
    </source>
</evidence>
<evidence type="ECO:0000313" key="3">
    <source>
        <dbReference type="Proteomes" id="UP000324091"/>
    </source>
</evidence>
<keyword evidence="3" id="KW-1185">Reference proteome</keyword>
<feature type="compositionally biased region" description="Basic and acidic residues" evidence="1">
    <location>
        <begin position="29"/>
        <end position="46"/>
    </location>
</feature>
<feature type="compositionally biased region" description="Basic and acidic residues" evidence="1">
    <location>
        <begin position="1"/>
        <end position="18"/>
    </location>
</feature>
<feature type="region of interest" description="Disordered" evidence="1">
    <location>
        <begin position="1"/>
        <end position="88"/>
    </location>
</feature>
<dbReference type="Proteomes" id="UP000324091">
    <property type="component" value="Chromosome 6"/>
</dbReference>
<reference evidence="2 3" key="1">
    <citation type="submission" date="2019-04" db="EMBL/GenBank/DDBJ databases">
        <title>Chromosome genome assembly for Takifugu flavidus.</title>
        <authorList>
            <person name="Xiao S."/>
        </authorList>
    </citation>
    <scope>NUCLEOTIDE SEQUENCE [LARGE SCALE GENOMIC DNA]</scope>
    <source>
        <strain evidence="2">HTHZ2018</strain>
        <tissue evidence="2">Muscle</tissue>
    </source>
</reference>
<accession>A0A5C6MZ87</accession>
<gene>
    <name evidence="2" type="ORF">D4764_06G0002700</name>
</gene>
<organism evidence="2 3">
    <name type="scientific">Takifugu flavidus</name>
    <name type="common">sansaifugu</name>
    <dbReference type="NCBI Taxonomy" id="433684"/>
    <lineage>
        <taxon>Eukaryota</taxon>
        <taxon>Metazoa</taxon>
        <taxon>Chordata</taxon>
        <taxon>Craniata</taxon>
        <taxon>Vertebrata</taxon>
        <taxon>Euteleostomi</taxon>
        <taxon>Actinopterygii</taxon>
        <taxon>Neopterygii</taxon>
        <taxon>Teleostei</taxon>
        <taxon>Neoteleostei</taxon>
        <taxon>Acanthomorphata</taxon>
        <taxon>Eupercaria</taxon>
        <taxon>Tetraodontiformes</taxon>
        <taxon>Tetradontoidea</taxon>
        <taxon>Tetraodontidae</taxon>
        <taxon>Takifugu</taxon>
    </lineage>
</organism>
<evidence type="ECO:0000313" key="2">
    <source>
        <dbReference type="EMBL" id="TWW58740.1"/>
    </source>
</evidence>